<dbReference type="PROSITE" id="PS50164">
    <property type="entry name" value="GIY_YIG"/>
    <property type="match status" value="1"/>
</dbReference>
<protein>
    <recommendedName>
        <fullName evidence="1">GIY-YIG domain-containing protein</fullName>
    </recommendedName>
</protein>
<reference evidence="3" key="1">
    <citation type="submission" date="2016-11" db="EMBL/GenBank/DDBJ databases">
        <authorList>
            <person name="Varghese N."/>
            <person name="Submissions S."/>
        </authorList>
    </citation>
    <scope>NUCLEOTIDE SEQUENCE [LARGE SCALE GENOMIC DNA]</scope>
    <source>
        <strain evidence="3">DSM 15518</strain>
    </source>
</reference>
<proteinExistence type="predicted"/>
<dbReference type="EMBL" id="FRAE01000076">
    <property type="protein sequence ID" value="SHK47591.1"/>
    <property type="molecule type" value="Genomic_DNA"/>
</dbReference>
<dbReference type="AlphaFoldDB" id="A0A1M6SS95"/>
<gene>
    <name evidence="2" type="ORF">SAMN02744037_02419</name>
</gene>
<sequence length="262" mass="30419">MFGTIIVDAYKFDERVDMAEAIDYLCSPCDNYVWASAGVYCFWDYYKKKVLYIGLAADLSDRFRQHNGLRKVKSNSCKWAYIQDYFKSNDKIGYSILVQSPLSQPITHRNKKIYEGFLDEEFSVENYVGQEGEQNIKLVEGILIEAFRKIKGQIPVWNKIGGSIEGQARASFNSYSLVKGFMNIEPSPFISKCSIRELSDNPKYCWYENWLHGARMMMLSMGGISYLEAIRVQQRFQIDTFKTIDTYKDIENEGYLNKVLKI</sequence>
<keyword evidence="3" id="KW-1185">Reference proteome</keyword>
<accession>A0A1M6SS95</accession>
<organism evidence="2 3">
    <name type="scientific">Tepidibacter formicigenes DSM 15518</name>
    <dbReference type="NCBI Taxonomy" id="1123349"/>
    <lineage>
        <taxon>Bacteria</taxon>
        <taxon>Bacillati</taxon>
        <taxon>Bacillota</taxon>
        <taxon>Clostridia</taxon>
        <taxon>Peptostreptococcales</taxon>
        <taxon>Peptostreptococcaceae</taxon>
        <taxon>Tepidibacter</taxon>
    </lineage>
</organism>
<dbReference type="SUPFAM" id="SSF82771">
    <property type="entry name" value="GIY-YIG endonuclease"/>
    <property type="match status" value="1"/>
</dbReference>
<dbReference type="Proteomes" id="UP000242497">
    <property type="component" value="Unassembled WGS sequence"/>
</dbReference>
<evidence type="ECO:0000313" key="2">
    <source>
        <dbReference type="EMBL" id="SHK47591.1"/>
    </source>
</evidence>
<dbReference type="STRING" id="1123349.SAMN02744037_02419"/>
<dbReference type="InterPro" id="IPR000305">
    <property type="entry name" value="GIY-YIG_endonuc"/>
</dbReference>
<feature type="domain" description="GIY-YIG" evidence="1">
    <location>
        <begin position="35"/>
        <end position="114"/>
    </location>
</feature>
<dbReference type="OrthoDB" id="1902641at2"/>
<dbReference type="InterPro" id="IPR035901">
    <property type="entry name" value="GIY-YIG_endonuc_sf"/>
</dbReference>
<evidence type="ECO:0000313" key="3">
    <source>
        <dbReference type="Proteomes" id="UP000242497"/>
    </source>
</evidence>
<name>A0A1M6SS95_9FIRM</name>
<dbReference type="RefSeq" id="WP_072890342.1">
    <property type="nucleotide sequence ID" value="NZ_FRAE01000076.1"/>
</dbReference>
<evidence type="ECO:0000259" key="1">
    <source>
        <dbReference type="PROSITE" id="PS50164"/>
    </source>
</evidence>